<protein>
    <recommendedName>
        <fullName evidence="3">Tetratricopeptide repeat protein</fullName>
    </recommendedName>
</protein>
<evidence type="ECO:0000313" key="2">
    <source>
        <dbReference type="Proteomes" id="UP000176992"/>
    </source>
</evidence>
<evidence type="ECO:0000313" key="1">
    <source>
        <dbReference type="EMBL" id="OGF99127.1"/>
    </source>
</evidence>
<dbReference type="EMBL" id="MFIV01000042">
    <property type="protein sequence ID" value="OGF99127.1"/>
    <property type="molecule type" value="Genomic_DNA"/>
</dbReference>
<dbReference type="Proteomes" id="UP000176992">
    <property type="component" value="Unassembled WGS sequence"/>
</dbReference>
<accession>A0A1F5YG10</accession>
<sequence length="391" mass="44604">MIHHPITAVRLFPAFLICFFLQGQFKPAEGGDYLDSTIRELLWLNFSGRGTECFERVGELLSNDPANYPAYLLRANCYGWFIAHNPENHRYDNPLVESLEACEQLAGAVKDDSPDQGRALYFKALSMVLNARFKALRGYNFTARWATRGAKAAGEELAGRYPEDIDARLPLAIFDATWGGSPLWQRMAQFTLLLPRGQREEGIRTLRQIAENGKDSKLWAKVVLLDNYLNDPHARQQALETAEDLHNLFPDNSVIQLELGECYRGLQRWVLAEAVYSSINAKVASRVPSYDDVNHEVSRLRLVECQVNLGKIDEAFDGVRQILISNPINPEWVVPWAHLFTAKIYISRNQARRAERELRYALDGRDIDNLHNEVGKAQDTVKKMLEKEKEE</sequence>
<name>A0A1F5YG10_9BACT</name>
<proteinExistence type="predicted"/>
<dbReference type="AlphaFoldDB" id="A0A1F5YG10"/>
<comment type="caution">
    <text evidence="1">The sequence shown here is derived from an EMBL/GenBank/DDBJ whole genome shotgun (WGS) entry which is preliminary data.</text>
</comment>
<evidence type="ECO:0008006" key="3">
    <source>
        <dbReference type="Google" id="ProtNLM"/>
    </source>
</evidence>
<dbReference type="SUPFAM" id="SSF48452">
    <property type="entry name" value="TPR-like"/>
    <property type="match status" value="1"/>
</dbReference>
<gene>
    <name evidence="1" type="ORF">A2Z86_09710</name>
</gene>
<organism evidence="1 2">
    <name type="scientific">Candidatus Glassbacteria bacterium GWA2_58_10</name>
    <dbReference type="NCBI Taxonomy" id="1817865"/>
    <lineage>
        <taxon>Bacteria</taxon>
        <taxon>Candidatus Glassiibacteriota</taxon>
    </lineage>
</organism>
<dbReference type="Gene3D" id="1.25.40.10">
    <property type="entry name" value="Tetratricopeptide repeat domain"/>
    <property type="match status" value="1"/>
</dbReference>
<dbReference type="InterPro" id="IPR011990">
    <property type="entry name" value="TPR-like_helical_dom_sf"/>
</dbReference>
<reference evidence="1 2" key="1">
    <citation type="journal article" date="2016" name="Nat. Commun.">
        <title>Thousands of microbial genomes shed light on interconnected biogeochemical processes in an aquifer system.</title>
        <authorList>
            <person name="Anantharaman K."/>
            <person name="Brown C.T."/>
            <person name="Hug L.A."/>
            <person name="Sharon I."/>
            <person name="Castelle C.J."/>
            <person name="Probst A.J."/>
            <person name="Thomas B.C."/>
            <person name="Singh A."/>
            <person name="Wilkins M.J."/>
            <person name="Karaoz U."/>
            <person name="Brodie E.L."/>
            <person name="Williams K.H."/>
            <person name="Hubbard S.S."/>
            <person name="Banfield J.F."/>
        </authorList>
    </citation>
    <scope>NUCLEOTIDE SEQUENCE [LARGE SCALE GENOMIC DNA]</scope>
</reference>